<keyword evidence="3" id="KW-1185">Reference proteome</keyword>
<sequence>MKVRFAASVVLAAGVVIGTAGCGFITPQGTARITQSTSFGVEGTVGDVHIRNAYLVAQGQQVALVATFVNKGESGQTVSIQPKASADDTKSLRVGDVDEGPTIIGPQQTLQWDDLKVAKGSLVPVFFTYGDKTGVTLNLPVLTGDFKVNSTLTPTPVPTETATPSATDTATPGATDTATPTPTPTP</sequence>
<comment type="caution">
    <text evidence="2">The sequence shown here is derived from an EMBL/GenBank/DDBJ whole genome shotgun (WGS) entry which is preliminary data.</text>
</comment>
<protein>
    <recommendedName>
        <fullName evidence="4">DNA modification methylase</fullName>
    </recommendedName>
</protein>
<reference evidence="2" key="1">
    <citation type="journal article" date="2014" name="Int. J. Syst. Evol. Microbiol.">
        <title>Complete genome of a new Firmicutes species belonging to the dominant human colonic microbiota ('Ruminococcus bicirculans') reveals two chromosomes and a selective capacity to utilize plant glucans.</title>
        <authorList>
            <consortium name="NISC Comparative Sequencing Program"/>
            <person name="Wegmann U."/>
            <person name="Louis P."/>
            <person name="Goesmann A."/>
            <person name="Henrissat B."/>
            <person name="Duncan S.H."/>
            <person name="Flint H.J."/>
        </authorList>
    </citation>
    <scope>NUCLEOTIDE SEQUENCE</scope>
    <source>
        <strain evidence="2">JCM 17590</strain>
    </source>
</reference>
<feature type="region of interest" description="Disordered" evidence="1">
    <location>
        <begin position="150"/>
        <end position="186"/>
    </location>
</feature>
<name>A0ABP7ZJ73_9MICO</name>
<gene>
    <name evidence="2" type="ORF">GCM10022286_14600</name>
</gene>
<accession>A0ABP7ZJ73</accession>
<dbReference type="Proteomes" id="UP001415169">
    <property type="component" value="Unassembled WGS sequence"/>
</dbReference>
<proteinExistence type="predicted"/>
<evidence type="ECO:0000256" key="1">
    <source>
        <dbReference type="SAM" id="MobiDB-lite"/>
    </source>
</evidence>
<feature type="compositionally biased region" description="Low complexity" evidence="1">
    <location>
        <begin position="150"/>
        <end position="180"/>
    </location>
</feature>
<dbReference type="PROSITE" id="PS51257">
    <property type="entry name" value="PROKAR_LIPOPROTEIN"/>
    <property type="match status" value="1"/>
</dbReference>
<evidence type="ECO:0000313" key="2">
    <source>
        <dbReference type="EMBL" id="GAA4159735.1"/>
    </source>
</evidence>
<evidence type="ECO:0008006" key="4">
    <source>
        <dbReference type="Google" id="ProtNLM"/>
    </source>
</evidence>
<dbReference type="RefSeq" id="WP_344791095.1">
    <property type="nucleotide sequence ID" value="NZ_BAABBV010000001.1"/>
</dbReference>
<reference evidence="2" key="2">
    <citation type="submission" date="2023-12" db="EMBL/GenBank/DDBJ databases">
        <authorList>
            <person name="Sun Q."/>
            <person name="Inoue M."/>
        </authorList>
    </citation>
    <scope>NUCLEOTIDE SEQUENCE</scope>
    <source>
        <strain evidence="2">JCM 17590</strain>
    </source>
</reference>
<organism evidence="2 3">
    <name type="scientific">Gryllotalpicola daejeonensis</name>
    <dbReference type="NCBI Taxonomy" id="993087"/>
    <lineage>
        <taxon>Bacteria</taxon>
        <taxon>Bacillati</taxon>
        <taxon>Actinomycetota</taxon>
        <taxon>Actinomycetes</taxon>
        <taxon>Micrococcales</taxon>
        <taxon>Microbacteriaceae</taxon>
        <taxon>Gryllotalpicola</taxon>
    </lineage>
</organism>
<dbReference type="EMBL" id="BAABBV010000001">
    <property type="protein sequence ID" value="GAA4159735.1"/>
    <property type="molecule type" value="Genomic_DNA"/>
</dbReference>
<evidence type="ECO:0000313" key="3">
    <source>
        <dbReference type="Proteomes" id="UP001415169"/>
    </source>
</evidence>